<dbReference type="InterPro" id="IPR050492">
    <property type="entry name" value="Bact_metal-bind_prot9"/>
</dbReference>
<dbReference type="PANTHER" id="PTHR42953:SF1">
    <property type="entry name" value="METAL-BINDING PROTEIN HI_0362-RELATED"/>
    <property type="match status" value="1"/>
</dbReference>
<dbReference type="SUPFAM" id="SSF53807">
    <property type="entry name" value="Helical backbone' metal receptor"/>
    <property type="match status" value="1"/>
</dbReference>
<protein>
    <submittedName>
        <fullName evidence="5">Manganese ABC transporter substrate-binding lipoprotein</fullName>
    </submittedName>
</protein>
<dbReference type="Gene3D" id="3.40.50.1980">
    <property type="entry name" value="Nitrogenase molybdenum iron protein domain"/>
    <property type="match status" value="2"/>
</dbReference>
<organism evidence="5">
    <name type="scientific">mine drainage metagenome</name>
    <dbReference type="NCBI Taxonomy" id="410659"/>
    <lineage>
        <taxon>unclassified sequences</taxon>
        <taxon>metagenomes</taxon>
        <taxon>ecological metagenomes</taxon>
    </lineage>
</organism>
<evidence type="ECO:0000256" key="3">
    <source>
        <dbReference type="ARBA" id="ARBA00022723"/>
    </source>
</evidence>
<dbReference type="GO" id="GO:0030313">
    <property type="term" value="C:cell envelope"/>
    <property type="evidence" value="ECO:0007669"/>
    <property type="project" value="UniProtKB-SubCell"/>
</dbReference>
<dbReference type="Pfam" id="PF01297">
    <property type="entry name" value="ZnuA"/>
    <property type="match status" value="1"/>
</dbReference>
<evidence type="ECO:0000256" key="1">
    <source>
        <dbReference type="ARBA" id="ARBA00004196"/>
    </source>
</evidence>
<dbReference type="GO" id="GO:0046872">
    <property type="term" value="F:metal ion binding"/>
    <property type="evidence" value="ECO:0007669"/>
    <property type="project" value="UniProtKB-KW"/>
</dbReference>
<sequence length="305" mass="33448">MRIRLQWFQAICTLLYATGLTVAGGQTALAAAIPTPIPIVAAESTYGVIAQAIGGRHVAVDSLIQNPNVDPHQFEATPDVARKVAQARVVLLNGLGYDDWMNKMIAAGPAPGRQVVIAAELDPGLVTADKNPHVFYDPHVALLVAVRLAALLQRDDPLHAVEYANNLQSFRRDLSRIDAAAARLRARYPGLTVTATEPVFGYMLRQLGWKSEGETFQFNVMNDTEPAPAEVVRYESALRRRKVALLIYNRQVSDPLTQRMRDIARQSGVPTVGVDEFVPPHTGYVQWQVQTLQAVERALAGAKKQ</sequence>
<dbReference type="EMBL" id="MLJW01001973">
    <property type="protein sequence ID" value="OIQ76074.1"/>
    <property type="molecule type" value="Genomic_DNA"/>
</dbReference>
<gene>
    <name evidence="5" type="primary">ssaB</name>
    <name evidence="5" type="ORF">GALL_422490</name>
</gene>
<keyword evidence="5" id="KW-0449">Lipoprotein</keyword>
<evidence type="ECO:0000313" key="5">
    <source>
        <dbReference type="EMBL" id="OIQ76074.1"/>
    </source>
</evidence>
<keyword evidence="3" id="KW-0479">Metal-binding</keyword>
<dbReference type="InterPro" id="IPR006127">
    <property type="entry name" value="ZnuA-like"/>
</dbReference>
<dbReference type="AlphaFoldDB" id="A0A1J5PYC9"/>
<dbReference type="GO" id="GO:0030001">
    <property type="term" value="P:metal ion transport"/>
    <property type="evidence" value="ECO:0007669"/>
    <property type="project" value="InterPro"/>
</dbReference>
<name>A0A1J5PYC9_9ZZZZ</name>
<keyword evidence="4" id="KW-0732">Signal</keyword>
<keyword evidence="2" id="KW-0813">Transport</keyword>
<proteinExistence type="predicted"/>
<comment type="caution">
    <text evidence="5">The sequence shown here is derived from an EMBL/GenBank/DDBJ whole genome shotgun (WGS) entry which is preliminary data.</text>
</comment>
<evidence type="ECO:0000256" key="4">
    <source>
        <dbReference type="ARBA" id="ARBA00022729"/>
    </source>
</evidence>
<comment type="subcellular location">
    <subcellularLocation>
        <location evidence="1">Cell envelope</location>
    </subcellularLocation>
</comment>
<accession>A0A1J5PYC9</accession>
<evidence type="ECO:0000256" key="2">
    <source>
        <dbReference type="ARBA" id="ARBA00022448"/>
    </source>
</evidence>
<reference evidence="5" key="1">
    <citation type="submission" date="2016-10" db="EMBL/GenBank/DDBJ databases">
        <title>Sequence of Gallionella enrichment culture.</title>
        <authorList>
            <person name="Poehlein A."/>
            <person name="Muehling M."/>
            <person name="Daniel R."/>
        </authorList>
    </citation>
    <scope>NUCLEOTIDE SEQUENCE</scope>
</reference>
<dbReference type="PANTHER" id="PTHR42953">
    <property type="entry name" value="HIGH-AFFINITY ZINC UPTAKE SYSTEM PROTEIN ZNUA-RELATED"/>
    <property type="match status" value="1"/>
</dbReference>